<evidence type="ECO:0000256" key="1">
    <source>
        <dbReference type="SAM" id="MobiDB-lite"/>
    </source>
</evidence>
<sequence>MDTDVPAPDVPSPTAPAGTVPVFDGHNDTVLSLRATGRPFLARGDEGHIDLPRAREGGLVGGIFAVFVTDPGERPGGDPPGVITSSPELSLDYAQRFAMTELARLLRIEAESGGAVRIVRSAAELRACLADGTFAVQLHFEGAEAIDPDLDALEVFHAAGLRSLGPVWSRSNAFGHGVPFDHGHSPDTGPGLTDAGRELVRACNRLRVMLDLSHLNEAGFWDVAALTDAPLVASHSNAWAISPSTRNLTDKQLDAVRDSEGLVGVNFHVGFLRPDGERDPATPLSVMADHVDYLVDRLGIDKVGLGSDFDGATMPAELADATALPNLFDVLRGRGYDDAALAQIGHGNWLRVLGRTWGA</sequence>
<dbReference type="GO" id="GO:0006508">
    <property type="term" value="P:proteolysis"/>
    <property type="evidence" value="ECO:0007669"/>
    <property type="project" value="InterPro"/>
</dbReference>
<dbReference type="EMBL" id="CADCWG010000332">
    <property type="protein sequence ID" value="CAA9580465.1"/>
    <property type="molecule type" value="Genomic_DNA"/>
</dbReference>
<dbReference type="InterPro" id="IPR032466">
    <property type="entry name" value="Metal_Hydrolase"/>
</dbReference>
<dbReference type="SUPFAM" id="SSF51556">
    <property type="entry name" value="Metallo-dependent hydrolases"/>
    <property type="match status" value="1"/>
</dbReference>
<protein>
    <submittedName>
        <fullName evidence="2">Microsomal dipeptidase</fullName>
        <ecNumber evidence="2">3.4.13.19</ecNumber>
    </submittedName>
</protein>
<dbReference type="Gene3D" id="3.20.20.140">
    <property type="entry name" value="Metal-dependent hydrolases"/>
    <property type="match status" value="1"/>
</dbReference>
<dbReference type="InterPro" id="IPR008257">
    <property type="entry name" value="Pept_M19"/>
</dbReference>
<keyword evidence="2" id="KW-0378">Hydrolase</keyword>
<gene>
    <name evidence="2" type="ORF">AVDCRST_MAG49-4706</name>
</gene>
<dbReference type="PROSITE" id="PS51365">
    <property type="entry name" value="RENAL_DIPEPTIDASE_2"/>
    <property type="match status" value="1"/>
</dbReference>
<dbReference type="GO" id="GO:0070573">
    <property type="term" value="F:metallodipeptidase activity"/>
    <property type="evidence" value="ECO:0007669"/>
    <property type="project" value="InterPro"/>
</dbReference>
<feature type="region of interest" description="Disordered" evidence="1">
    <location>
        <begin position="1"/>
        <end position="21"/>
    </location>
</feature>
<accession>A0A6J4VQT8</accession>
<dbReference type="Pfam" id="PF01244">
    <property type="entry name" value="Peptidase_M19"/>
    <property type="match status" value="1"/>
</dbReference>
<dbReference type="AlphaFoldDB" id="A0A6J4VQT8"/>
<name>A0A6J4VQT8_9BACT</name>
<dbReference type="PANTHER" id="PTHR10443">
    <property type="entry name" value="MICROSOMAL DIPEPTIDASE"/>
    <property type="match status" value="1"/>
</dbReference>
<dbReference type="PANTHER" id="PTHR10443:SF12">
    <property type="entry name" value="DIPEPTIDASE"/>
    <property type="match status" value="1"/>
</dbReference>
<dbReference type="EC" id="3.4.13.19" evidence="2"/>
<evidence type="ECO:0000313" key="2">
    <source>
        <dbReference type="EMBL" id="CAA9580465.1"/>
    </source>
</evidence>
<organism evidence="2">
    <name type="scientific">uncultured Thermomicrobiales bacterium</name>
    <dbReference type="NCBI Taxonomy" id="1645740"/>
    <lineage>
        <taxon>Bacteria</taxon>
        <taxon>Pseudomonadati</taxon>
        <taxon>Thermomicrobiota</taxon>
        <taxon>Thermomicrobia</taxon>
        <taxon>Thermomicrobiales</taxon>
        <taxon>environmental samples</taxon>
    </lineage>
</organism>
<dbReference type="CDD" id="cd01301">
    <property type="entry name" value="rDP_like"/>
    <property type="match status" value="1"/>
</dbReference>
<reference evidence="2" key="1">
    <citation type="submission" date="2020-02" db="EMBL/GenBank/DDBJ databases">
        <authorList>
            <person name="Meier V. D."/>
        </authorList>
    </citation>
    <scope>NUCLEOTIDE SEQUENCE</scope>
    <source>
        <strain evidence="2">AVDCRST_MAG49</strain>
    </source>
</reference>
<keyword evidence="2" id="KW-0645">Protease</keyword>
<proteinExistence type="predicted"/>
<keyword evidence="2" id="KW-0224">Dipeptidase</keyword>